<dbReference type="RefSeq" id="WP_180135476.1">
    <property type="nucleotide sequence ID" value="NZ_JABMKT010000005.1"/>
</dbReference>
<name>A0A7Z0PEH0_9FUSO</name>
<gene>
    <name evidence="1" type="ORF">HP397_01760</name>
</gene>
<accession>A0A7Z0PEH0</accession>
<dbReference type="EMBL" id="JABMKT010000005">
    <property type="protein sequence ID" value="NYV27554.1"/>
    <property type="molecule type" value="Genomic_DNA"/>
</dbReference>
<evidence type="ECO:0000313" key="1">
    <source>
        <dbReference type="EMBL" id="NYV27554.1"/>
    </source>
</evidence>
<comment type="caution">
    <text evidence="1">The sequence shown here is derived from an EMBL/GenBank/DDBJ whole genome shotgun (WGS) entry which is preliminary data.</text>
</comment>
<protein>
    <recommendedName>
        <fullName evidence="3">Translocation/assembly module TamB</fullName>
    </recommendedName>
</protein>
<keyword evidence="2" id="KW-1185">Reference proteome</keyword>
<organism evidence="1 2">
    <name type="scientific">Streptobacillus felis</name>
    <dbReference type="NCBI Taxonomy" id="1384509"/>
    <lineage>
        <taxon>Bacteria</taxon>
        <taxon>Fusobacteriati</taxon>
        <taxon>Fusobacteriota</taxon>
        <taxon>Fusobacteriia</taxon>
        <taxon>Fusobacteriales</taxon>
        <taxon>Leptotrichiaceae</taxon>
        <taxon>Streptobacillus</taxon>
    </lineage>
</organism>
<reference evidence="1 2" key="1">
    <citation type="submission" date="2020-05" db="EMBL/GenBank/DDBJ databases">
        <title>Streptobacillus felis strain LHL191014123.</title>
        <authorList>
            <person name="Fawzy A."/>
            <person name="Rau J."/>
            <person name="Risse K."/>
            <person name="Schauerte N."/>
            <person name="Geiger C."/>
            <person name="Blom J."/>
            <person name="Imirzalioglu C."/>
            <person name="Falgenhauer J."/>
            <person name="Bach A."/>
            <person name="Herden C."/>
            <person name="Eisenberg T."/>
        </authorList>
    </citation>
    <scope>NUCLEOTIDE SEQUENCE [LARGE SCALE GENOMIC DNA]</scope>
    <source>
        <strain evidence="1 2">LHL191014123</strain>
    </source>
</reference>
<evidence type="ECO:0008006" key="3">
    <source>
        <dbReference type="Google" id="ProtNLM"/>
    </source>
</evidence>
<dbReference type="Proteomes" id="UP000526184">
    <property type="component" value="Unassembled WGS sequence"/>
</dbReference>
<proteinExistence type="predicted"/>
<evidence type="ECO:0000313" key="2">
    <source>
        <dbReference type="Proteomes" id="UP000526184"/>
    </source>
</evidence>
<sequence length="1660" mass="188281">MNKGLKRSLSVILPLSLIVVGAKEYVNTNAFESHLKILLNKVFKIKVDYSDLKLHGLSRVEIKDLRLKTQDDKEVIAVDLAKAKINLFTPSRISDVELYGGNVILERDEKGINLEKILPITKKTDYRRLSLINKVNFNDVTLRYIDNSFDKKIEKEFKDVDGYLYNSLQTSLDLEAIGKSDLDEELKIKIKLETDQKKNAFDIFSNKKYSEEKKERIKFNFDFKNVNITNDLFQYVPINDMVSANNGKLNGKLEIVENMDRKLEFFGNLDIKDSDIWYKEYKDIIKKANANVKFNKYDIDLNGNAKVDGSDLDLGIKFNVDNNKLNLKTKIKNAYIETLKKYSLIEKMNLGNKSDKIDVDIDLGLSIKDKEVDFDKFDGSVKTKYLNSFGVDFNDLNLGFKLKEKNILNISGNNIGVTNKISEDLVVKGNANADFDLNLKNISGKGRFEFDNKSNFINLKKITGNVEVKENKDVLVDFKENKVNGNLKYVNENQNVILNLIPKSPINVIYKNNNLDIIPSIKDLTYSIKNNDILSGILDINAKSNDRKYFNTLNGKVNIGKVLYKVNASANTDEGNININGQTCKNLVHKYNVNAKNFDLIKFAKKIDVKNLDEVEGTRQDLSADIVAKNLKDSILISADVKKPINILYKDNEFGIKPKLRDVLYNYKDGNVKSGNIDLGVSGDGKFFDMANANIIINNGKYDINSVVNIKDGKLIVSGNTTKDLINSYNITGEKIDIFEIGKQLGYLNKDIEEKMPLNFNTKINGNLDNLRGNIDITSAYGGYIAEYENLKLKGTINNLKEFDMDFDLSMDELWIKYQRFLDVKSKVKIRKEDIFVDEFGNDKLKVEGKYNLKTGNVELKSSLNAYNIYSTFGPDIDVLVNNMRLNVNGNINDLNGNISVDESPVLLNKKQISDFVMNGNIVNNKINLEKMKVRDYNISGEFDIKEKNYDVNVELKENNIEELVDINDLKLNVNSKLNIKGNFENTDIKGNLDIENLSYKEYKIPKIFLDINHKNANLFNLTKTGNLDINSFEIKDSKNNEVFKFKDSFDLSNLDIDYRVDKKEIDLEKITILNPKTYKGKLILDMILRHNKDETLASLNVKSDSLLLNNLKVTDVNLDVQGNENGINISEAYLEYENNPFLLDGYVSYPFNDYHFNLLANDFNLKFLEISDKIKESSGIANLNLYFKKNLVEGKINIDNFSLKTTDDIANLNKVNADIDLKNKTISINELRGNANGGNFSMLGKLDLPEIADDFLKSKNIKMGPIEVNTKIDNVNLKYAGNNLKVTSDIKIENNKIFGNVVLNNGNILNISPFLNSNNKSKKSITNVNDYFTELKNQIIKNIINQHVLDVSLETEKDININIPSVVGLVKDIKGSAFGNARVAFDRSNLSIYSDLNVNKGEFVLNGHKFKVEEAVVKFVGNLDPSIEFKAFTNVNGDIIQVKITGTLNNRTIELSSEQGKDTNEILGIIAFDEEGGLLDIEKIKTSNIVGKAFSSALNNLLFSTFTNKISSTLGINDFKIKANFDSKNSLEIKDIIDNTSTTFYINDQFFNVNNLYWNAELTVPFDLRTDSVKNKLKYNLWLNYLLKKGISTTVGIKTPIDISNSKTGNATFYTGLQYDNRYGSFVEIIDDLSSLFKKKKVLENKEKIENNVDEDTNK</sequence>